<comment type="pathway">
    <text evidence="12">Cell wall biogenesis; peptidoglycan biosynthesis.</text>
</comment>
<feature type="active site" evidence="13">
    <location>
        <position position="15"/>
    </location>
</feature>
<sequence>MKIAVGVIFGGRSVEHEVSIISAVQTIHAIDAAEYDVIPVYISKDGSWYSGDVLKEIENFKNHSQLLAQCKRILPSVNSGEHTLFHYPQRLIQKRIFEKIDVVFPVMHGTYGEDGILQGVLEMMNIPYVGSDVLSSAVGMDKITQKMILKSAGLDSVKWTSLYGKEWLNDHHAVLERIEKALPYPLIVKPAALGSSIGVAKAENREDLETAIEMARAISQRILVEEAIVDLREINCSVLGDYEHAEVSVCEEPIGSPDLLSFEDKYINTSSHKGMSGAKRQLPADLPEESARVIQQMARQTFQALQCQGVIRVDFLLDTARDMIFVNEVNTIPGSLAFYLWEASGKSFKDLTSELIALALKRHREKNSLIFSYDSNILTGYRGTKSLKK</sequence>
<dbReference type="PANTHER" id="PTHR23132:SF25">
    <property type="entry name" value="D-ALANINE--D-ALANINE LIGASE A"/>
    <property type="match status" value="1"/>
</dbReference>
<evidence type="ECO:0000256" key="9">
    <source>
        <dbReference type="ARBA" id="ARBA00022984"/>
    </source>
</evidence>
<dbReference type="InterPro" id="IPR013815">
    <property type="entry name" value="ATP_grasp_subdomain_1"/>
</dbReference>
<keyword evidence="8 12" id="KW-0133">Cell shape</keyword>
<dbReference type="InterPro" id="IPR011127">
    <property type="entry name" value="Dala_Dala_lig_N"/>
</dbReference>
<dbReference type="HAMAP" id="MF_00047">
    <property type="entry name" value="Dala_Dala_lig"/>
    <property type="match status" value="1"/>
</dbReference>
<evidence type="ECO:0000256" key="8">
    <source>
        <dbReference type="ARBA" id="ARBA00022960"/>
    </source>
</evidence>
<comment type="subcellular location">
    <subcellularLocation>
        <location evidence="12">Cytoplasm</location>
    </subcellularLocation>
</comment>
<dbReference type="InterPro" id="IPR011761">
    <property type="entry name" value="ATP-grasp"/>
</dbReference>
<dbReference type="PROSITE" id="PS00843">
    <property type="entry name" value="DALA_DALA_LIGASE_1"/>
    <property type="match status" value="1"/>
</dbReference>
<dbReference type="AlphaFoldDB" id="A0A2G6E600"/>
<reference evidence="17 18" key="1">
    <citation type="submission" date="2017-10" db="EMBL/GenBank/DDBJ databases">
        <title>Novel microbial diversity and functional potential in the marine mammal oral microbiome.</title>
        <authorList>
            <person name="Dudek N.K."/>
            <person name="Sun C.L."/>
            <person name="Burstein D."/>
            <person name="Kantor R.S."/>
            <person name="Aliaga Goltsman D.S."/>
            <person name="Bik E.M."/>
            <person name="Thomas B.C."/>
            <person name="Banfield J.F."/>
            <person name="Relman D.A."/>
        </authorList>
    </citation>
    <scope>NUCLEOTIDE SEQUENCE [LARGE SCALE GENOMIC DNA]</scope>
    <source>
        <strain evidence="17">DOLZORAL124_49_17</strain>
    </source>
</reference>
<dbReference type="SUPFAM" id="SSF56059">
    <property type="entry name" value="Glutathione synthetase ATP-binding domain-like"/>
    <property type="match status" value="1"/>
</dbReference>
<dbReference type="GO" id="GO:0008360">
    <property type="term" value="P:regulation of cell shape"/>
    <property type="evidence" value="ECO:0007669"/>
    <property type="project" value="UniProtKB-KW"/>
</dbReference>
<dbReference type="GO" id="GO:0046872">
    <property type="term" value="F:metal ion binding"/>
    <property type="evidence" value="ECO:0007669"/>
    <property type="project" value="UniProtKB-KW"/>
</dbReference>
<dbReference type="GO" id="GO:0008716">
    <property type="term" value="F:D-alanine-D-alanine ligase activity"/>
    <property type="evidence" value="ECO:0007669"/>
    <property type="project" value="UniProtKB-UniRule"/>
</dbReference>
<feature type="binding site" evidence="14">
    <location>
        <position position="328"/>
    </location>
    <ligand>
        <name>Mg(2+)</name>
        <dbReference type="ChEBI" id="CHEBI:18420"/>
        <label>2</label>
    </ligand>
</feature>
<dbReference type="InterPro" id="IPR016185">
    <property type="entry name" value="PreATP-grasp_dom_sf"/>
</dbReference>
<accession>A0A2G6E600</accession>
<evidence type="ECO:0000256" key="6">
    <source>
        <dbReference type="ARBA" id="ARBA00022840"/>
    </source>
</evidence>
<organism evidence="17 18">
    <name type="scientific">candidate division KSB3 bacterium</name>
    <dbReference type="NCBI Taxonomy" id="2044937"/>
    <lineage>
        <taxon>Bacteria</taxon>
        <taxon>candidate division KSB3</taxon>
    </lineage>
</organism>
<dbReference type="Gene3D" id="3.40.50.20">
    <property type="match status" value="1"/>
</dbReference>
<evidence type="ECO:0000256" key="2">
    <source>
        <dbReference type="ARBA" id="ARBA00010871"/>
    </source>
</evidence>
<dbReference type="NCBIfam" id="NF002528">
    <property type="entry name" value="PRK01966.1-4"/>
    <property type="match status" value="1"/>
</dbReference>
<evidence type="ECO:0000256" key="1">
    <source>
        <dbReference type="ARBA" id="ARBA00001936"/>
    </source>
</evidence>
<evidence type="ECO:0000256" key="10">
    <source>
        <dbReference type="ARBA" id="ARBA00023211"/>
    </source>
</evidence>
<gene>
    <name evidence="12" type="primary">ddl</name>
    <name evidence="17" type="ORF">CSB45_08240</name>
</gene>
<proteinExistence type="inferred from homology"/>
<dbReference type="PIRSF" id="PIRSF039102">
    <property type="entry name" value="Ddl/VanB"/>
    <property type="match status" value="1"/>
</dbReference>
<dbReference type="Proteomes" id="UP000229740">
    <property type="component" value="Unassembled WGS sequence"/>
</dbReference>
<dbReference type="Gene3D" id="3.30.470.20">
    <property type="entry name" value="ATP-grasp fold, B domain"/>
    <property type="match status" value="1"/>
</dbReference>
<feature type="binding site" evidence="14">
    <location>
        <position position="328"/>
    </location>
    <ligand>
        <name>Mg(2+)</name>
        <dbReference type="ChEBI" id="CHEBI:18420"/>
        <label>1</label>
    </ligand>
</feature>
<feature type="binding site" evidence="14">
    <location>
        <position position="330"/>
    </location>
    <ligand>
        <name>Mg(2+)</name>
        <dbReference type="ChEBI" id="CHEBI:18420"/>
        <label>2</label>
    </ligand>
</feature>
<dbReference type="InterPro" id="IPR011095">
    <property type="entry name" value="Dala_Dala_lig_C"/>
</dbReference>
<keyword evidence="5 15" id="KW-0547">Nucleotide-binding</keyword>
<dbReference type="GO" id="GO:0005524">
    <property type="term" value="F:ATP binding"/>
    <property type="evidence" value="ECO:0007669"/>
    <property type="project" value="UniProtKB-UniRule"/>
</dbReference>
<dbReference type="UniPathway" id="UPA00219"/>
<evidence type="ECO:0000313" key="18">
    <source>
        <dbReference type="Proteomes" id="UP000229740"/>
    </source>
</evidence>
<dbReference type="Pfam" id="PF01820">
    <property type="entry name" value="Dala_Dala_lig_N"/>
    <property type="match status" value="1"/>
</dbReference>
<dbReference type="GO" id="GO:0071555">
    <property type="term" value="P:cell wall organization"/>
    <property type="evidence" value="ECO:0007669"/>
    <property type="project" value="UniProtKB-KW"/>
</dbReference>
<feature type="domain" description="ATP-grasp" evidence="16">
    <location>
        <begin position="146"/>
        <end position="357"/>
    </location>
</feature>
<dbReference type="NCBIfam" id="TIGR01205">
    <property type="entry name" value="D_ala_D_alaTIGR"/>
    <property type="match status" value="1"/>
</dbReference>
<dbReference type="EMBL" id="PDPS01000028">
    <property type="protein sequence ID" value="PID57208.1"/>
    <property type="molecule type" value="Genomic_DNA"/>
</dbReference>
<dbReference type="InterPro" id="IPR000291">
    <property type="entry name" value="D-Ala_lig_Van_CS"/>
</dbReference>
<feature type="active site" evidence="13">
    <location>
        <position position="335"/>
    </location>
</feature>
<keyword evidence="12" id="KW-0963">Cytoplasm</keyword>
<evidence type="ECO:0000256" key="12">
    <source>
        <dbReference type="HAMAP-Rule" id="MF_00047"/>
    </source>
</evidence>
<keyword evidence="3 12" id="KW-0436">Ligase</keyword>
<dbReference type="PANTHER" id="PTHR23132">
    <property type="entry name" value="D-ALANINE--D-ALANINE LIGASE"/>
    <property type="match status" value="1"/>
</dbReference>
<evidence type="ECO:0000259" key="16">
    <source>
        <dbReference type="PROSITE" id="PS50975"/>
    </source>
</evidence>
<evidence type="ECO:0000256" key="5">
    <source>
        <dbReference type="ARBA" id="ARBA00022741"/>
    </source>
</evidence>
<evidence type="ECO:0000256" key="4">
    <source>
        <dbReference type="ARBA" id="ARBA00022723"/>
    </source>
</evidence>
<protein>
    <recommendedName>
        <fullName evidence="12">D-alanine--D-alanine ligase</fullName>
        <ecNumber evidence="12">6.3.2.4</ecNumber>
    </recommendedName>
    <alternativeName>
        <fullName evidence="12">D-Ala-D-Ala ligase</fullName>
    </alternativeName>
    <alternativeName>
        <fullName evidence="12">D-alanylalanine synthetase</fullName>
    </alternativeName>
</protein>
<dbReference type="SUPFAM" id="SSF52440">
    <property type="entry name" value="PreATP-grasp domain"/>
    <property type="match status" value="1"/>
</dbReference>
<evidence type="ECO:0000256" key="14">
    <source>
        <dbReference type="PIRSR" id="PIRSR039102-3"/>
    </source>
</evidence>
<dbReference type="Gene3D" id="3.30.1490.20">
    <property type="entry name" value="ATP-grasp fold, A domain"/>
    <property type="match status" value="1"/>
</dbReference>
<keyword evidence="6 15" id="KW-0067">ATP-binding</keyword>
<evidence type="ECO:0000256" key="3">
    <source>
        <dbReference type="ARBA" id="ARBA00022598"/>
    </source>
</evidence>
<feature type="binding site" evidence="14">
    <location>
        <position position="314"/>
    </location>
    <ligand>
        <name>Mg(2+)</name>
        <dbReference type="ChEBI" id="CHEBI:18420"/>
        <label>1</label>
    </ligand>
</feature>
<dbReference type="PROSITE" id="PS00844">
    <property type="entry name" value="DALA_DALA_LIGASE_2"/>
    <property type="match status" value="1"/>
</dbReference>
<dbReference type="InterPro" id="IPR005905">
    <property type="entry name" value="D_ala_D_ala"/>
</dbReference>
<name>A0A2G6E600_9BACT</name>
<comment type="similarity">
    <text evidence="2 12">Belongs to the D-alanine--D-alanine ligase family.</text>
</comment>
<dbReference type="GO" id="GO:0009252">
    <property type="term" value="P:peptidoglycan biosynthetic process"/>
    <property type="evidence" value="ECO:0007669"/>
    <property type="project" value="UniProtKB-UniRule"/>
</dbReference>
<evidence type="ECO:0000256" key="7">
    <source>
        <dbReference type="ARBA" id="ARBA00022842"/>
    </source>
</evidence>
<evidence type="ECO:0000313" key="17">
    <source>
        <dbReference type="EMBL" id="PID57208.1"/>
    </source>
</evidence>
<comment type="cofactor">
    <cofactor evidence="14">
        <name>Mg(2+)</name>
        <dbReference type="ChEBI" id="CHEBI:18420"/>
    </cofactor>
    <cofactor evidence="14">
        <name>Mn(2+)</name>
        <dbReference type="ChEBI" id="CHEBI:29035"/>
    </cofactor>
    <text evidence="14">Binds 2 magnesium or manganese ions per subunit.</text>
</comment>
<evidence type="ECO:0000256" key="13">
    <source>
        <dbReference type="PIRSR" id="PIRSR039102-1"/>
    </source>
</evidence>
<dbReference type="EC" id="6.3.2.4" evidence="12"/>
<dbReference type="GO" id="GO:0005829">
    <property type="term" value="C:cytosol"/>
    <property type="evidence" value="ECO:0007669"/>
    <property type="project" value="TreeGrafter"/>
</dbReference>
<comment type="cofactor">
    <cofactor evidence="1">
        <name>Mn(2+)</name>
        <dbReference type="ChEBI" id="CHEBI:29035"/>
    </cofactor>
</comment>
<comment type="caution">
    <text evidence="17">The sequence shown here is derived from an EMBL/GenBank/DDBJ whole genome shotgun (WGS) entry which is preliminary data.</text>
</comment>
<evidence type="ECO:0000256" key="15">
    <source>
        <dbReference type="PROSITE-ProRule" id="PRU00409"/>
    </source>
</evidence>
<keyword evidence="10 14" id="KW-0464">Manganese</keyword>
<dbReference type="PROSITE" id="PS50975">
    <property type="entry name" value="ATP_GRASP"/>
    <property type="match status" value="1"/>
</dbReference>
<keyword evidence="7 14" id="KW-0460">Magnesium</keyword>
<comment type="function">
    <text evidence="12">Cell wall formation.</text>
</comment>
<feature type="active site" evidence="13">
    <location>
        <position position="195"/>
    </location>
</feature>
<dbReference type="Pfam" id="PF07478">
    <property type="entry name" value="Dala_Dala_lig_C"/>
    <property type="match status" value="1"/>
</dbReference>
<keyword evidence="9 12" id="KW-0573">Peptidoglycan synthesis</keyword>
<evidence type="ECO:0000256" key="11">
    <source>
        <dbReference type="ARBA" id="ARBA00023316"/>
    </source>
</evidence>
<keyword evidence="4 14" id="KW-0479">Metal-binding</keyword>
<keyword evidence="11 12" id="KW-0961">Cell wall biogenesis/degradation</keyword>
<comment type="catalytic activity">
    <reaction evidence="12">
        <text>2 D-alanine + ATP = D-alanyl-D-alanine + ADP + phosphate + H(+)</text>
        <dbReference type="Rhea" id="RHEA:11224"/>
        <dbReference type="ChEBI" id="CHEBI:15378"/>
        <dbReference type="ChEBI" id="CHEBI:30616"/>
        <dbReference type="ChEBI" id="CHEBI:43474"/>
        <dbReference type="ChEBI" id="CHEBI:57416"/>
        <dbReference type="ChEBI" id="CHEBI:57822"/>
        <dbReference type="ChEBI" id="CHEBI:456216"/>
        <dbReference type="EC" id="6.3.2.4"/>
    </reaction>
</comment>